<sequence>MCLFSQSVIAQNLKKIDTLEVAEKKLKFGLGFGLGFVGGTNVSLSPNLTYKLSDKVNIGAGLQGSYTAIKDIQNTFTAGANVLSNYAPIEQISILIEFAELYALRKTDSPEGDIEKDFWESALFLGAGYNVTNKIAISAKFNFLYDSGGSVYTSPVIPFVNISF</sequence>
<reference evidence="1 2" key="1">
    <citation type="submission" date="2019-08" db="EMBL/GenBank/DDBJ databases">
        <title>Ulvibacter marinistellae sp. nov., isolated from a starfish, Patiria pectinifera.</title>
        <authorList>
            <person name="Kawano K."/>
            <person name="Ushijima N."/>
            <person name="Kihara M."/>
            <person name="Itoh H."/>
        </authorList>
    </citation>
    <scope>NUCLEOTIDE SEQUENCE [LARGE SCALE GENOMIC DNA]</scope>
    <source>
        <strain evidence="1 2">KK4</strain>
    </source>
</reference>
<protein>
    <recommendedName>
        <fullName evidence="3">Outer membrane protein beta-barrel domain-containing protein</fullName>
    </recommendedName>
</protein>
<organism evidence="1 2">
    <name type="scientific">Patiriisocius marinistellae</name>
    <dbReference type="NCBI Taxonomy" id="2494560"/>
    <lineage>
        <taxon>Bacteria</taxon>
        <taxon>Pseudomonadati</taxon>
        <taxon>Bacteroidota</taxon>
        <taxon>Flavobacteriia</taxon>
        <taxon>Flavobacteriales</taxon>
        <taxon>Flavobacteriaceae</taxon>
        <taxon>Patiriisocius</taxon>
    </lineage>
</organism>
<comment type="caution">
    <text evidence="1">The sequence shown here is derived from an EMBL/GenBank/DDBJ whole genome shotgun (WGS) entry which is preliminary data.</text>
</comment>
<dbReference type="SUPFAM" id="SSF56935">
    <property type="entry name" value="Porins"/>
    <property type="match status" value="1"/>
</dbReference>
<gene>
    <name evidence="1" type="ORF">ULMS_16310</name>
</gene>
<name>A0A5J4FW34_9FLAO</name>
<dbReference type="EMBL" id="BKCF01000002">
    <property type="protein sequence ID" value="GEQ86123.1"/>
    <property type="molecule type" value="Genomic_DNA"/>
</dbReference>
<dbReference type="Gene3D" id="2.40.160.60">
    <property type="entry name" value="Outer membrane protein transport protein (OMPP1/FadL/TodX)"/>
    <property type="match status" value="1"/>
</dbReference>
<dbReference type="AlphaFoldDB" id="A0A5J4FW34"/>
<evidence type="ECO:0000313" key="2">
    <source>
        <dbReference type="Proteomes" id="UP000326994"/>
    </source>
</evidence>
<evidence type="ECO:0008006" key="3">
    <source>
        <dbReference type="Google" id="ProtNLM"/>
    </source>
</evidence>
<keyword evidence="2" id="KW-1185">Reference proteome</keyword>
<evidence type="ECO:0000313" key="1">
    <source>
        <dbReference type="EMBL" id="GEQ86123.1"/>
    </source>
</evidence>
<proteinExistence type="predicted"/>
<dbReference type="Proteomes" id="UP000326994">
    <property type="component" value="Unassembled WGS sequence"/>
</dbReference>
<accession>A0A5J4FW34</accession>